<name>A0A381SFH3_9ZZZZ</name>
<keyword evidence="3" id="KW-1003">Cell membrane</keyword>
<organism evidence="10">
    <name type="scientific">marine metagenome</name>
    <dbReference type="NCBI Taxonomy" id="408172"/>
    <lineage>
        <taxon>unclassified sequences</taxon>
        <taxon>metagenomes</taxon>
        <taxon>ecological metagenomes</taxon>
    </lineage>
</organism>
<evidence type="ECO:0000256" key="4">
    <source>
        <dbReference type="ARBA" id="ARBA00022519"/>
    </source>
</evidence>
<evidence type="ECO:0000256" key="5">
    <source>
        <dbReference type="ARBA" id="ARBA00022692"/>
    </source>
</evidence>
<protein>
    <recommendedName>
        <fullName evidence="9">Tripartite ATP-independent periplasmic transporters DctQ component domain-containing protein</fullName>
    </recommendedName>
</protein>
<keyword evidence="2" id="KW-0813">Transport</keyword>
<feature type="domain" description="Tripartite ATP-independent periplasmic transporters DctQ component" evidence="9">
    <location>
        <begin position="27"/>
        <end position="154"/>
    </location>
</feature>
<dbReference type="EMBL" id="UINC01002967">
    <property type="protein sequence ID" value="SVA02071.1"/>
    <property type="molecule type" value="Genomic_DNA"/>
</dbReference>
<proteinExistence type="predicted"/>
<comment type="subcellular location">
    <subcellularLocation>
        <location evidence="1">Cell inner membrane</location>
        <topology evidence="1">Multi-pass membrane protein</topology>
    </subcellularLocation>
</comment>
<feature type="transmembrane region" description="Helical" evidence="8">
    <location>
        <begin position="12"/>
        <end position="35"/>
    </location>
</feature>
<sequence>MSLITFSDRLSKVLMVFAAAWAFGLSFLVMANIIGRTYFDFPIYGTAEMVAASIVIVVFLQAGYAIRSRSMLKADFLVERLPDKVQRTLLAIGYLLGAAFFLMIITGGWEESIASYVDGEYEGEGALRVPSWPARWTVLIGSGIAAMNYLVMAYIDVFKPELQEPKVAGADHIDIDR</sequence>
<evidence type="ECO:0000256" key="3">
    <source>
        <dbReference type="ARBA" id="ARBA00022475"/>
    </source>
</evidence>
<gene>
    <name evidence="10" type="ORF">METZ01_LOCUS54925</name>
</gene>
<dbReference type="InterPro" id="IPR007387">
    <property type="entry name" value="TRAP_DctQ"/>
</dbReference>
<accession>A0A381SFH3</accession>
<evidence type="ECO:0000313" key="10">
    <source>
        <dbReference type="EMBL" id="SVA02071.1"/>
    </source>
</evidence>
<evidence type="ECO:0000256" key="2">
    <source>
        <dbReference type="ARBA" id="ARBA00022448"/>
    </source>
</evidence>
<evidence type="ECO:0000256" key="1">
    <source>
        <dbReference type="ARBA" id="ARBA00004429"/>
    </source>
</evidence>
<dbReference type="GO" id="GO:0022857">
    <property type="term" value="F:transmembrane transporter activity"/>
    <property type="evidence" value="ECO:0007669"/>
    <property type="project" value="TreeGrafter"/>
</dbReference>
<keyword evidence="7 8" id="KW-0472">Membrane</keyword>
<reference evidence="10" key="1">
    <citation type="submission" date="2018-05" db="EMBL/GenBank/DDBJ databases">
        <authorList>
            <person name="Lanie J.A."/>
            <person name="Ng W.-L."/>
            <person name="Kazmierczak K.M."/>
            <person name="Andrzejewski T.M."/>
            <person name="Davidsen T.M."/>
            <person name="Wayne K.J."/>
            <person name="Tettelin H."/>
            <person name="Glass J.I."/>
            <person name="Rusch D."/>
            <person name="Podicherti R."/>
            <person name="Tsui H.-C.T."/>
            <person name="Winkler M.E."/>
        </authorList>
    </citation>
    <scope>NUCLEOTIDE SEQUENCE</scope>
</reference>
<evidence type="ECO:0000256" key="6">
    <source>
        <dbReference type="ARBA" id="ARBA00022989"/>
    </source>
</evidence>
<evidence type="ECO:0000259" key="9">
    <source>
        <dbReference type="Pfam" id="PF04290"/>
    </source>
</evidence>
<dbReference type="GO" id="GO:0005886">
    <property type="term" value="C:plasma membrane"/>
    <property type="evidence" value="ECO:0007669"/>
    <property type="project" value="UniProtKB-SubCell"/>
</dbReference>
<feature type="transmembrane region" description="Helical" evidence="8">
    <location>
        <begin position="41"/>
        <end position="66"/>
    </location>
</feature>
<evidence type="ECO:0000256" key="7">
    <source>
        <dbReference type="ARBA" id="ARBA00023136"/>
    </source>
</evidence>
<dbReference type="PANTHER" id="PTHR35011:SF10">
    <property type="entry name" value="TRAP TRANSPORTER SMALL PERMEASE PROTEIN"/>
    <property type="match status" value="1"/>
</dbReference>
<keyword evidence="4" id="KW-0997">Cell inner membrane</keyword>
<dbReference type="InterPro" id="IPR055348">
    <property type="entry name" value="DctQ"/>
</dbReference>
<keyword evidence="6 8" id="KW-1133">Transmembrane helix</keyword>
<feature type="transmembrane region" description="Helical" evidence="8">
    <location>
        <begin position="136"/>
        <end position="155"/>
    </location>
</feature>
<evidence type="ECO:0000256" key="8">
    <source>
        <dbReference type="SAM" id="Phobius"/>
    </source>
</evidence>
<dbReference type="GO" id="GO:0015740">
    <property type="term" value="P:C4-dicarboxylate transport"/>
    <property type="evidence" value="ECO:0007669"/>
    <property type="project" value="TreeGrafter"/>
</dbReference>
<keyword evidence="5 8" id="KW-0812">Transmembrane</keyword>
<dbReference type="AlphaFoldDB" id="A0A381SFH3"/>
<dbReference type="PANTHER" id="PTHR35011">
    <property type="entry name" value="2,3-DIKETO-L-GULONATE TRAP TRANSPORTER SMALL PERMEASE PROTEIN YIAM"/>
    <property type="match status" value="1"/>
</dbReference>
<dbReference type="Pfam" id="PF04290">
    <property type="entry name" value="DctQ"/>
    <property type="match status" value="1"/>
</dbReference>
<feature type="transmembrane region" description="Helical" evidence="8">
    <location>
        <begin position="87"/>
        <end position="109"/>
    </location>
</feature>